<dbReference type="Pfam" id="PF00583">
    <property type="entry name" value="Acetyltransf_1"/>
    <property type="match status" value="1"/>
</dbReference>
<dbReference type="SUPFAM" id="SSF55729">
    <property type="entry name" value="Acyl-CoA N-acyltransferases (Nat)"/>
    <property type="match status" value="1"/>
</dbReference>
<dbReference type="PROSITE" id="PS51186">
    <property type="entry name" value="GNAT"/>
    <property type="match status" value="1"/>
</dbReference>
<organism evidence="2 3">
    <name type="scientific">Actibacterium mucosum KCTC 23349</name>
    <dbReference type="NCBI Taxonomy" id="1454373"/>
    <lineage>
        <taxon>Bacteria</taxon>
        <taxon>Pseudomonadati</taxon>
        <taxon>Pseudomonadota</taxon>
        <taxon>Alphaproteobacteria</taxon>
        <taxon>Rhodobacterales</taxon>
        <taxon>Roseobacteraceae</taxon>
        <taxon>Actibacterium</taxon>
    </lineage>
</organism>
<dbReference type="EMBL" id="JFKE01000001">
    <property type="protein sequence ID" value="KAJ56984.1"/>
    <property type="molecule type" value="Genomic_DNA"/>
</dbReference>
<proteinExistence type="predicted"/>
<dbReference type="Gene3D" id="3.40.630.30">
    <property type="match status" value="1"/>
</dbReference>
<dbReference type="CDD" id="cd04301">
    <property type="entry name" value="NAT_SF"/>
    <property type="match status" value="1"/>
</dbReference>
<keyword evidence="3" id="KW-1185">Reference proteome</keyword>
<dbReference type="RefSeq" id="WP_035255139.1">
    <property type="nucleotide sequence ID" value="NZ_JFKE01000001.1"/>
</dbReference>
<evidence type="ECO:0000259" key="1">
    <source>
        <dbReference type="PROSITE" id="PS51186"/>
    </source>
</evidence>
<evidence type="ECO:0000313" key="2">
    <source>
        <dbReference type="EMBL" id="KAJ56984.1"/>
    </source>
</evidence>
<evidence type="ECO:0000313" key="3">
    <source>
        <dbReference type="Proteomes" id="UP000026249"/>
    </source>
</evidence>
<gene>
    <name evidence="2" type="ORF">ACMU_00390</name>
</gene>
<dbReference type="Proteomes" id="UP000026249">
    <property type="component" value="Unassembled WGS sequence"/>
</dbReference>
<accession>A0A037ZLL5</accession>
<dbReference type="OrthoDB" id="7301318at2"/>
<feature type="domain" description="N-acetyltransferase" evidence="1">
    <location>
        <begin position="94"/>
        <end position="234"/>
    </location>
</feature>
<comment type="caution">
    <text evidence="2">The sequence shown here is derived from an EMBL/GenBank/DDBJ whole genome shotgun (WGS) entry which is preliminary data.</text>
</comment>
<dbReference type="InterPro" id="IPR016181">
    <property type="entry name" value="Acyl_CoA_acyltransferase"/>
</dbReference>
<reference evidence="2 3" key="1">
    <citation type="submission" date="2014-03" db="EMBL/GenBank/DDBJ databases">
        <title>Draft Genome Sequence of Actibacterium mucosum KCTC 23349, a Marine Alphaproteobacterium with Complex Ionic Requirements Isolated from Mediterranean Seawater at Malvarrosa Beach, Valencia, Spain.</title>
        <authorList>
            <person name="Arahal D.R."/>
            <person name="Shao Z."/>
            <person name="Lai Q."/>
            <person name="Pujalte M.J."/>
        </authorList>
    </citation>
    <scope>NUCLEOTIDE SEQUENCE [LARGE SCALE GENOMIC DNA]</scope>
    <source>
        <strain evidence="2 3">KCTC 23349</strain>
    </source>
</reference>
<dbReference type="InterPro" id="IPR000182">
    <property type="entry name" value="GNAT_dom"/>
</dbReference>
<sequence>MTDRALYDSIAATWPAAQVRSLGPWTLRDGAGAGNRVSATTATGDVTARDIDQAEAAGSNLFMLRPWEGALDAELDARGYALKDPTLLMTAPVDRVTPPRPAPFGAFTIWPPMESQIEVWEAGGIGPERRAVMDRVTTPKTAIMGRAGNRVAGAAFAAIDRDTAMIHAVEVTQDSRRQGVAHKMMGRAAIWAQDEGASTFAILVTRQNTAARALYASLGLTVVGHYHYRFKATP</sequence>
<dbReference type="STRING" id="1454373.ACMU_00390"/>
<dbReference type="GO" id="GO:0016747">
    <property type="term" value="F:acyltransferase activity, transferring groups other than amino-acyl groups"/>
    <property type="evidence" value="ECO:0007669"/>
    <property type="project" value="InterPro"/>
</dbReference>
<name>A0A037ZLL5_9RHOB</name>
<dbReference type="AlphaFoldDB" id="A0A037ZLL5"/>
<protein>
    <recommendedName>
        <fullName evidence="1">N-acetyltransferase domain-containing protein</fullName>
    </recommendedName>
</protein>